<dbReference type="OrthoDB" id="513382at2759"/>
<gene>
    <name evidence="2" type="ORF">C2E21_8144</name>
</gene>
<proteinExistence type="predicted"/>
<organism evidence="2 3">
    <name type="scientific">Chlorella sorokiniana</name>
    <name type="common">Freshwater green alga</name>
    <dbReference type="NCBI Taxonomy" id="3076"/>
    <lineage>
        <taxon>Eukaryota</taxon>
        <taxon>Viridiplantae</taxon>
        <taxon>Chlorophyta</taxon>
        <taxon>core chlorophytes</taxon>
        <taxon>Trebouxiophyceae</taxon>
        <taxon>Chlorellales</taxon>
        <taxon>Chlorellaceae</taxon>
        <taxon>Chlorella clade</taxon>
        <taxon>Chlorella</taxon>
    </lineage>
</organism>
<evidence type="ECO:0000313" key="3">
    <source>
        <dbReference type="Proteomes" id="UP000239899"/>
    </source>
</evidence>
<feature type="compositionally biased region" description="Low complexity" evidence="1">
    <location>
        <begin position="746"/>
        <end position="764"/>
    </location>
</feature>
<evidence type="ECO:0000313" key="2">
    <source>
        <dbReference type="EMBL" id="PRW33034.1"/>
    </source>
</evidence>
<dbReference type="AlphaFoldDB" id="A0A2P6TFZ4"/>
<comment type="caution">
    <text evidence="2">The sequence shown here is derived from an EMBL/GenBank/DDBJ whole genome shotgun (WGS) entry which is preliminary data.</text>
</comment>
<dbReference type="PANTHER" id="PTHR15633:SF2">
    <property type="entry name" value="NUCLEOLAR PROTEIN 11"/>
    <property type="match status" value="1"/>
</dbReference>
<dbReference type="PANTHER" id="PTHR15633">
    <property type="entry name" value="NUCLEOLAR PROTEIN 11"/>
    <property type="match status" value="1"/>
</dbReference>
<feature type="compositionally biased region" description="Low complexity" evidence="1">
    <location>
        <begin position="707"/>
        <end position="717"/>
    </location>
</feature>
<dbReference type="GO" id="GO:0030490">
    <property type="term" value="P:maturation of SSU-rRNA"/>
    <property type="evidence" value="ECO:0007669"/>
    <property type="project" value="InterPro"/>
</dbReference>
<dbReference type="STRING" id="3076.A0A2P6TFZ4"/>
<feature type="region of interest" description="Disordered" evidence="1">
    <location>
        <begin position="965"/>
        <end position="988"/>
    </location>
</feature>
<dbReference type="GO" id="GO:0003723">
    <property type="term" value="F:RNA binding"/>
    <property type="evidence" value="ECO:0007669"/>
    <property type="project" value="TreeGrafter"/>
</dbReference>
<feature type="compositionally biased region" description="Basic residues" evidence="1">
    <location>
        <begin position="695"/>
        <end position="704"/>
    </location>
</feature>
<feature type="region of interest" description="Disordered" evidence="1">
    <location>
        <begin position="666"/>
        <end position="726"/>
    </location>
</feature>
<dbReference type="Proteomes" id="UP000239899">
    <property type="component" value="Unassembled WGS sequence"/>
</dbReference>
<reference evidence="2 3" key="1">
    <citation type="journal article" date="2018" name="Plant J.">
        <title>Genome sequences of Chlorella sorokiniana UTEX 1602 and Micractinium conductrix SAG 241.80: implications to maltose excretion by a green alga.</title>
        <authorList>
            <person name="Arriola M.B."/>
            <person name="Velmurugan N."/>
            <person name="Zhang Y."/>
            <person name="Plunkett M.H."/>
            <person name="Hondzo H."/>
            <person name="Barney B.M."/>
        </authorList>
    </citation>
    <scope>NUCLEOTIDE SEQUENCE [LARGE SCALE GENOMIC DNA]</scope>
    <source>
        <strain evidence="3">UTEX 1602</strain>
    </source>
</reference>
<sequence>MASAYTLCRGNVAGVASIGRGRLLVSVQGDGVSCYDTADQKAVASWALGSGSSQDFSSAAVYDYATNLCYAPLRARGASAPAAAKAGHESVLAWCPDDTGGTITQLAHPLHLPAVHRLFPLSHTLEGEEEEAAAAAEEESGVVDGSGSAKPGAVAVLASGAAALCSGAEVVAEAEAAAGRQTVAAALQGGRLVVVASEPRGAAYATVYSVEGGALEQQLSLRLEPPAAGARAVAASSTAERTAVLWSDGTVAVYGVPGDKQPLLPLPTGDSREAVAKRRLAGFHLPAAGKQKGGASGAAAGKKRGAAAADADAAAGSPSMTAVSDKQVALAGWATSSTGIPVLRLVVIETAAACVQLSHDFAAADVGLVAFDTAKPVQAEFLGSGSLALCIGSAVLVASLEQLPKPTLANLLGALAIDKALLAMRGSGSGSADVLSAPAAAQQLLGSTVAVNPAALAAVRVLHPDEIAALSEPFGGAMRPIDCRMDLEEPTEPGQWLVEAKEVFWKVKDEAADAAIAAEERRVWQEVQQPAAAALSGEAAMQQLVQPLLQLRRSSGYDLSPRLVASLLMLAAERGYWATVEAIVAVQAPWLLGDVPGLAAAAADQGRIELAAELVQRTADVPAAELAALLRVLLNPPSSDAAAAGRQARHEAAAAAAAAAEEAAQQAAAGVPQAQQLEQQQQEQQPEAPATAGKPGRRRRGRKRGGSDAAAAAQAAEGGEDSDSDVEDLTAIVPTIFEPGAERGRGSAAEGAAGPADLAQAAQEQPGEREAAVSACCRAAVEGLSATDSCLHAVVALPHRRAVLLSALRSLSGTQAVQLMGYLVATLRNVASIVGSAAAGWVPPLQLPRGTALPSLDQLVAWTGALIDSCLIKLALEPEAQPLASQLSQLVAAQTKEIKPLLQLPGMIEHVLQLAARPKAAGPTADYSVQWLDLRVLPPELRERELRQRAADAISGGLVLPKAQQAAAQRAQQAQQQQQQQQQQAEQE</sequence>
<dbReference type="EMBL" id="LHPG02000018">
    <property type="protein sequence ID" value="PRW33034.1"/>
    <property type="molecule type" value="Genomic_DNA"/>
</dbReference>
<feature type="region of interest" description="Disordered" evidence="1">
    <location>
        <begin position="738"/>
        <end position="765"/>
    </location>
</feature>
<name>A0A2P6TFZ4_CHLSO</name>
<protein>
    <submittedName>
        <fullName evidence="2">Uncharacterized protein</fullName>
    </submittedName>
</protein>
<dbReference type="GO" id="GO:0005730">
    <property type="term" value="C:nucleolus"/>
    <property type="evidence" value="ECO:0007669"/>
    <property type="project" value="TreeGrafter"/>
</dbReference>
<keyword evidence="3" id="KW-1185">Reference proteome</keyword>
<dbReference type="InterPro" id="IPR042859">
    <property type="entry name" value="NOL11"/>
</dbReference>
<evidence type="ECO:0000256" key="1">
    <source>
        <dbReference type="SAM" id="MobiDB-lite"/>
    </source>
</evidence>
<accession>A0A2P6TFZ4</accession>
<feature type="compositionally biased region" description="Low complexity" evidence="1">
    <location>
        <begin position="666"/>
        <end position="694"/>
    </location>
</feature>